<dbReference type="Proteomes" id="UP001596058">
    <property type="component" value="Unassembled WGS sequence"/>
</dbReference>
<keyword evidence="3" id="KW-1185">Reference proteome</keyword>
<gene>
    <name evidence="2" type="ORF">ACFPZ3_42795</name>
</gene>
<reference evidence="3" key="1">
    <citation type="journal article" date="2019" name="Int. J. Syst. Evol. Microbiol.">
        <title>The Global Catalogue of Microorganisms (GCM) 10K type strain sequencing project: providing services to taxonomists for standard genome sequencing and annotation.</title>
        <authorList>
            <consortium name="The Broad Institute Genomics Platform"/>
            <consortium name="The Broad Institute Genome Sequencing Center for Infectious Disease"/>
            <person name="Wu L."/>
            <person name="Ma J."/>
        </authorList>
    </citation>
    <scope>NUCLEOTIDE SEQUENCE [LARGE SCALE GENOMIC DNA]</scope>
    <source>
        <strain evidence="3">CCUG 53903</strain>
    </source>
</reference>
<dbReference type="InterPro" id="IPR053780">
    <property type="entry name" value="Gp66-like"/>
</dbReference>
<accession>A0ABW1CZN0</accession>
<feature type="compositionally biased region" description="Basic and acidic residues" evidence="1">
    <location>
        <begin position="7"/>
        <end position="21"/>
    </location>
</feature>
<name>A0ABW1CZN0_9ACTN</name>
<evidence type="ECO:0000256" key="1">
    <source>
        <dbReference type="SAM" id="MobiDB-lite"/>
    </source>
</evidence>
<sequence>MENTNDNSRRPDQMKAKEDSPKVQLAVAPITIQTAKAFVAWTHRHLGPPIGAKFAVGAKTSNGTLVGVVILGRLDARTLDDGDTAEITHLCTDGTPNVCPFLLCLAWRAARVLGHRRLVTYTHADDPGTSLRAAGYRPVAQVPPEQVPATTSRLRTSGEADNVVRTRWEIKAEGTQLVPDTACRRLPGWERP</sequence>
<comment type="caution">
    <text evidence="2">The sequence shown here is derived from an EMBL/GenBank/DDBJ whole genome shotgun (WGS) entry which is preliminary data.</text>
</comment>
<evidence type="ECO:0000313" key="3">
    <source>
        <dbReference type="Proteomes" id="UP001596058"/>
    </source>
</evidence>
<dbReference type="RefSeq" id="WP_379520097.1">
    <property type="nucleotide sequence ID" value="NZ_JBHSPA010000055.1"/>
</dbReference>
<dbReference type="NCBIfam" id="NF045478">
    <property type="entry name" value="XF1762_fam"/>
    <property type="match status" value="1"/>
</dbReference>
<proteinExistence type="predicted"/>
<feature type="region of interest" description="Disordered" evidence="1">
    <location>
        <begin position="1"/>
        <end position="22"/>
    </location>
</feature>
<evidence type="ECO:0000313" key="2">
    <source>
        <dbReference type="EMBL" id="MFC5830622.1"/>
    </source>
</evidence>
<protein>
    <submittedName>
        <fullName evidence="2">XF1762 family protein</fullName>
    </submittedName>
</protein>
<dbReference type="EMBL" id="JBHSPA010000055">
    <property type="protein sequence ID" value="MFC5830622.1"/>
    <property type="molecule type" value="Genomic_DNA"/>
</dbReference>
<organism evidence="2 3">
    <name type="scientific">Nonomuraea insulae</name>
    <dbReference type="NCBI Taxonomy" id="1616787"/>
    <lineage>
        <taxon>Bacteria</taxon>
        <taxon>Bacillati</taxon>
        <taxon>Actinomycetota</taxon>
        <taxon>Actinomycetes</taxon>
        <taxon>Streptosporangiales</taxon>
        <taxon>Streptosporangiaceae</taxon>
        <taxon>Nonomuraea</taxon>
    </lineage>
</organism>